<evidence type="ECO:0000313" key="2">
    <source>
        <dbReference type="Proteomes" id="UP000059074"/>
    </source>
</evidence>
<dbReference type="Proteomes" id="UP000059074">
    <property type="component" value="Unassembled WGS sequence"/>
</dbReference>
<keyword evidence="2" id="KW-1185">Reference proteome</keyword>
<organism evidence="1 2">
    <name type="scientific">Hyphomicrobium sulfonivorans</name>
    <dbReference type="NCBI Taxonomy" id="121290"/>
    <lineage>
        <taxon>Bacteria</taxon>
        <taxon>Pseudomonadati</taxon>
        <taxon>Pseudomonadota</taxon>
        <taxon>Alphaproteobacteria</taxon>
        <taxon>Hyphomicrobiales</taxon>
        <taxon>Hyphomicrobiaceae</taxon>
        <taxon>Hyphomicrobium</taxon>
    </lineage>
</organism>
<protein>
    <submittedName>
        <fullName evidence="1">Uncharacterized protein</fullName>
    </submittedName>
</protein>
<comment type="caution">
    <text evidence="1">The sequence shown here is derived from an EMBL/GenBank/DDBJ whole genome shotgun (WGS) entry which is preliminary data.</text>
</comment>
<dbReference type="STRING" id="121290.APY04_0810"/>
<dbReference type="AlphaFoldDB" id="A0A109BL51"/>
<sequence length="88" mass="9788">MLKYEYYVVQAGIAVFGFGDTPSEAVAMANEFSDHKLRVSEIAQYVGTAKSSDRMCDKSMTQFGELHHGEMVLLDRDTAQSVGYKDVD</sequence>
<dbReference type="PATRIC" id="fig|121290.4.peg.3503"/>
<reference evidence="1 2" key="1">
    <citation type="submission" date="2015-10" db="EMBL/GenBank/DDBJ databases">
        <title>Transcriptomic analysis of a linuron degrading triple-species bacterial consortium.</title>
        <authorList>
            <person name="Albers P."/>
        </authorList>
    </citation>
    <scope>NUCLEOTIDE SEQUENCE [LARGE SCALE GENOMIC DNA]</scope>
    <source>
        <strain evidence="1 2">WDL6</strain>
    </source>
</reference>
<dbReference type="EMBL" id="LMTR01000028">
    <property type="protein sequence ID" value="KWT70749.1"/>
    <property type="molecule type" value="Genomic_DNA"/>
</dbReference>
<proteinExistence type="predicted"/>
<name>A0A109BL51_HYPSL</name>
<dbReference type="RefSeq" id="WP_068459906.1">
    <property type="nucleotide sequence ID" value="NZ_LMTR01000028.1"/>
</dbReference>
<gene>
    <name evidence="1" type="ORF">APY04_0810</name>
</gene>
<evidence type="ECO:0000313" key="1">
    <source>
        <dbReference type="EMBL" id="KWT70749.1"/>
    </source>
</evidence>
<accession>A0A109BL51</accession>